<dbReference type="Pfam" id="PF14398">
    <property type="entry name" value="ATPgrasp_YheCD"/>
    <property type="match status" value="1"/>
</dbReference>
<evidence type="ECO:0000313" key="2">
    <source>
        <dbReference type="Proteomes" id="UP000215509"/>
    </source>
</evidence>
<reference evidence="1 2" key="1">
    <citation type="submission" date="2017-07" db="EMBL/GenBank/DDBJ databases">
        <title>Genome sequencing and assembly of Paenibacillus rigui.</title>
        <authorList>
            <person name="Mayilraj S."/>
        </authorList>
    </citation>
    <scope>NUCLEOTIDE SEQUENCE [LARGE SCALE GENOMIC DNA]</scope>
    <source>
        <strain evidence="1 2">JCM 16352</strain>
    </source>
</reference>
<protein>
    <recommendedName>
        <fullName evidence="3">ATP-grasp domain-containing protein</fullName>
    </recommendedName>
</protein>
<dbReference type="SUPFAM" id="SSF56059">
    <property type="entry name" value="Glutathione synthetase ATP-binding domain-like"/>
    <property type="match status" value="1"/>
</dbReference>
<evidence type="ECO:0008006" key="3">
    <source>
        <dbReference type="Google" id="ProtNLM"/>
    </source>
</evidence>
<dbReference type="EMBL" id="NMQW01000019">
    <property type="protein sequence ID" value="OXM85692.1"/>
    <property type="molecule type" value="Genomic_DNA"/>
</dbReference>
<dbReference type="Proteomes" id="UP000215509">
    <property type="component" value="Unassembled WGS sequence"/>
</dbReference>
<dbReference type="InterPro" id="IPR026838">
    <property type="entry name" value="YheC/D"/>
</dbReference>
<keyword evidence="2" id="KW-1185">Reference proteome</keyword>
<dbReference type="RefSeq" id="WP_094015497.1">
    <property type="nucleotide sequence ID" value="NZ_NMQW01000019.1"/>
</dbReference>
<sequence length="267" mass="30428">MKDRRQNIPSKMAKTRVVLRSRELTRYVPVTRLFHRETLRRMLEKNGMVYVKPDIGSLGIGVIKVEKKGLAYSYQSGTRRFSFPGFPALFRSLQQRIGRRRYLVQKGIHVLRHGHRPFDFRVMIQRSPSRRWEPTGIAGRVAHPLKIVTNGSQGGTIYPAAALLTPHGGKAGAGRLIRLMNRIARVTAAQLSRTYPALNELGLDVAIDRSLRPWILEVNTSPDPCPFTKLPDRRMIRKIVAYARGYGKHYRLVCNKAKRAPATGRKR</sequence>
<organism evidence="1 2">
    <name type="scientific">Paenibacillus rigui</name>
    <dbReference type="NCBI Taxonomy" id="554312"/>
    <lineage>
        <taxon>Bacteria</taxon>
        <taxon>Bacillati</taxon>
        <taxon>Bacillota</taxon>
        <taxon>Bacilli</taxon>
        <taxon>Bacillales</taxon>
        <taxon>Paenibacillaceae</taxon>
        <taxon>Paenibacillus</taxon>
    </lineage>
</organism>
<accession>A0A229UQH0</accession>
<dbReference type="Gene3D" id="3.30.470.20">
    <property type="entry name" value="ATP-grasp fold, B domain"/>
    <property type="match status" value="1"/>
</dbReference>
<dbReference type="AlphaFoldDB" id="A0A229UQH0"/>
<comment type="caution">
    <text evidence="1">The sequence shown here is derived from an EMBL/GenBank/DDBJ whole genome shotgun (WGS) entry which is preliminary data.</text>
</comment>
<evidence type="ECO:0000313" key="1">
    <source>
        <dbReference type="EMBL" id="OXM85692.1"/>
    </source>
</evidence>
<proteinExistence type="predicted"/>
<name>A0A229UQH0_9BACL</name>
<dbReference type="OrthoDB" id="7869153at2"/>
<gene>
    <name evidence="1" type="ORF">CF651_14045</name>
</gene>